<reference evidence="2" key="1">
    <citation type="submission" date="2020-05" db="EMBL/GenBank/DDBJ databases">
        <authorList>
            <person name="Chiriac C."/>
            <person name="Salcher M."/>
            <person name="Ghai R."/>
            <person name="Kavagutti S V."/>
        </authorList>
    </citation>
    <scope>NUCLEOTIDE SEQUENCE</scope>
</reference>
<sequence>MKYDIKYAAREYEVQGQKKTYWTTHGTVWAENGKMKIKLDSVPTPFDGWFQCFEQKTDAPASFSAPPRPVRTDSGFDDMKDDIPF</sequence>
<gene>
    <name evidence="3" type="ORF">UFOVP1348_37</name>
    <name evidence="2" type="ORF">UFOVP924_6</name>
</gene>
<feature type="region of interest" description="Disordered" evidence="1">
    <location>
        <begin position="59"/>
        <end position="85"/>
    </location>
</feature>
<dbReference type="EMBL" id="LR796874">
    <property type="protein sequence ID" value="CAB4171602.1"/>
    <property type="molecule type" value="Genomic_DNA"/>
</dbReference>
<evidence type="ECO:0000256" key="1">
    <source>
        <dbReference type="SAM" id="MobiDB-lite"/>
    </source>
</evidence>
<evidence type="ECO:0000313" key="2">
    <source>
        <dbReference type="EMBL" id="CAB4171602.1"/>
    </source>
</evidence>
<name>A0A6J5PKG7_9CAUD</name>
<organism evidence="2">
    <name type="scientific">uncultured Caudovirales phage</name>
    <dbReference type="NCBI Taxonomy" id="2100421"/>
    <lineage>
        <taxon>Viruses</taxon>
        <taxon>Duplodnaviria</taxon>
        <taxon>Heunggongvirae</taxon>
        <taxon>Uroviricota</taxon>
        <taxon>Caudoviricetes</taxon>
        <taxon>Peduoviridae</taxon>
        <taxon>Maltschvirus</taxon>
        <taxon>Maltschvirus maltsch</taxon>
    </lineage>
</organism>
<protein>
    <submittedName>
        <fullName evidence="2">Uncharacterized protein</fullName>
    </submittedName>
</protein>
<proteinExistence type="predicted"/>
<dbReference type="EMBL" id="LR797303">
    <property type="protein sequence ID" value="CAB4200308.1"/>
    <property type="molecule type" value="Genomic_DNA"/>
</dbReference>
<evidence type="ECO:0000313" key="3">
    <source>
        <dbReference type="EMBL" id="CAB4200308.1"/>
    </source>
</evidence>
<accession>A0A6J5PKG7</accession>